<dbReference type="GO" id="GO:0005739">
    <property type="term" value="C:mitochondrion"/>
    <property type="evidence" value="ECO:0007669"/>
    <property type="project" value="TreeGrafter"/>
</dbReference>
<dbReference type="CDD" id="cd08704">
    <property type="entry name" value="Met_tRNA_FMT_C"/>
    <property type="match status" value="1"/>
</dbReference>
<dbReference type="EnsemblMetazoa" id="SSS_4964s_mrna">
    <property type="protein sequence ID" value="KAF7494678.1"/>
    <property type="gene ID" value="SSS_4964"/>
</dbReference>
<dbReference type="InterPro" id="IPR041711">
    <property type="entry name" value="Met-tRNA-FMT_N"/>
</dbReference>
<dbReference type="OrthoDB" id="10268103at2759"/>
<accession>A0A834RJ40</accession>
<dbReference type="Pfam" id="PF00551">
    <property type="entry name" value="Formyl_trans_N"/>
    <property type="match status" value="1"/>
</dbReference>
<organism evidence="7">
    <name type="scientific">Sarcoptes scabiei</name>
    <name type="common">Itch mite</name>
    <name type="synonym">Acarus scabiei</name>
    <dbReference type="NCBI Taxonomy" id="52283"/>
    <lineage>
        <taxon>Eukaryota</taxon>
        <taxon>Metazoa</taxon>
        <taxon>Ecdysozoa</taxon>
        <taxon>Arthropoda</taxon>
        <taxon>Chelicerata</taxon>
        <taxon>Arachnida</taxon>
        <taxon>Acari</taxon>
        <taxon>Acariformes</taxon>
        <taxon>Sarcoptiformes</taxon>
        <taxon>Astigmata</taxon>
        <taxon>Psoroptidia</taxon>
        <taxon>Sarcoptoidea</taxon>
        <taxon>Sarcoptidae</taxon>
        <taxon>Sarcoptinae</taxon>
        <taxon>Sarcoptes</taxon>
    </lineage>
</organism>
<dbReference type="AlphaFoldDB" id="A0A834RJ40"/>
<name>A0A834RJ40_SARSC</name>
<evidence type="ECO:0000259" key="5">
    <source>
        <dbReference type="Pfam" id="PF00551"/>
    </source>
</evidence>
<sequence>MLQALFNQWSNQIRLKQSLLVKVLICSRFSTNHLTTKAATFSNSPKELSILFFGSDDFSVHSLSLLHRNFIDHDSSRKIIKELEIITTKEDNPVGLFCRRINQPFNLFDEFKKRDDLHYDLGIISSFGRMIPSKIIDSCQFGMLNVHGSLLPRWRGASPIQRAVLAGDSVTGITIIRIHSKKFDTGEILLQQPIEILHRISSLQLKKIMAPIGAKLVWQCLENLDFYLSNLKKQSEDGITNAPKIEKSDGEIDWKQMDSYEIDRRFRAFNGFIDVYTHWIDGTILKLGDILDPDLVNRLKISTLCGDNLHHKPGLIYYHKKRHILCVASANGTWSAFRSLTLKGRKKMSALGFSNTFIRPMIKKFKAENHGQRAFLVIGNDADQRGLFSIDQLDNHYNHKMISR</sequence>
<evidence type="ECO:0000256" key="4">
    <source>
        <dbReference type="ARBA" id="ARBA00022917"/>
    </source>
</evidence>
<evidence type="ECO:0000313" key="7">
    <source>
        <dbReference type="EMBL" id="KAF7494678.1"/>
    </source>
</evidence>
<reference evidence="9" key="1">
    <citation type="journal article" date="2020" name="PLoS Negl. Trop. Dis.">
        <title>High-quality nuclear genome for Sarcoptes scabiei-A critical resource for a neglected parasite.</title>
        <authorList>
            <person name="Korhonen P.K."/>
            <person name="Gasser R.B."/>
            <person name="Ma G."/>
            <person name="Wang T."/>
            <person name="Stroehlein A.J."/>
            <person name="Young N.D."/>
            <person name="Ang C.S."/>
            <person name="Fernando D.D."/>
            <person name="Lu H.C."/>
            <person name="Taylor S."/>
            <person name="Reynolds S.L."/>
            <person name="Mofiz E."/>
            <person name="Najaraj S.H."/>
            <person name="Gowda H."/>
            <person name="Madugundu A."/>
            <person name="Renuse S."/>
            <person name="Holt D."/>
            <person name="Pandey A."/>
            <person name="Papenfuss A.T."/>
            <person name="Fischer K."/>
        </authorList>
    </citation>
    <scope>NUCLEOTIDE SEQUENCE [LARGE SCALE GENOMIC DNA]</scope>
</reference>
<reference evidence="7" key="2">
    <citation type="submission" date="2020-01" db="EMBL/GenBank/DDBJ databases">
        <authorList>
            <person name="Korhonen P.K.K."/>
            <person name="Guangxu M.G."/>
            <person name="Wang T.W."/>
            <person name="Stroehlein A.J.S."/>
            <person name="Young N.D."/>
            <person name="Ang C.-S.A."/>
            <person name="Fernando D.W.F."/>
            <person name="Lu H.L."/>
            <person name="Taylor S.T."/>
            <person name="Ehtesham M.E.M."/>
            <person name="Najaraj S.H.N."/>
            <person name="Harsha G.H.G."/>
            <person name="Madugundu A.M."/>
            <person name="Renuse S.R."/>
            <person name="Holt D.H."/>
            <person name="Pandey A.P."/>
            <person name="Papenfuss A.P."/>
            <person name="Gasser R.B.G."/>
            <person name="Fischer K.F."/>
        </authorList>
    </citation>
    <scope>NUCLEOTIDE SEQUENCE</scope>
    <source>
        <strain evidence="7">SSS_KF_BRIS2020</strain>
    </source>
</reference>
<evidence type="ECO:0000313" key="8">
    <source>
        <dbReference type="EnsemblMetazoa" id="KAF7494678.1"/>
    </source>
</evidence>
<feature type="domain" description="Formyl transferase N-terminal" evidence="5">
    <location>
        <begin position="115"/>
        <end position="210"/>
    </location>
</feature>
<dbReference type="InterPro" id="IPR002376">
    <property type="entry name" value="Formyl_transf_N"/>
</dbReference>
<dbReference type="CDD" id="cd08646">
    <property type="entry name" value="FMT_core_Met-tRNA-FMT_N"/>
    <property type="match status" value="1"/>
</dbReference>
<dbReference type="EMBL" id="WVUK01000052">
    <property type="protein sequence ID" value="KAF7494678.1"/>
    <property type="molecule type" value="Genomic_DNA"/>
</dbReference>
<dbReference type="InterPro" id="IPR011034">
    <property type="entry name" value="Formyl_transferase-like_C_sf"/>
</dbReference>
<dbReference type="Pfam" id="PF02911">
    <property type="entry name" value="Formyl_trans_C"/>
    <property type="match status" value="1"/>
</dbReference>
<dbReference type="PANTHER" id="PTHR11138">
    <property type="entry name" value="METHIONYL-TRNA FORMYLTRANSFERASE"/>
    <property type="match status" value="1"/>
</dbReference>
<evidence type="ECO:0000256" key="3">
    <source>
        <dbReference type="ARBA" id="ARBA00022679"/>
    </source>
</evidence>
<dbReference type="SUPFAM" id="SSF50486">
    <property type="entry name" value="FMT C-terminal domain-like"/>
    <property type="match status" value="1"/>
</dbReference>
<comment type="similarity">
    <text evidence="1">Belongs to the Fmt family.</text>
</comment>
<dbReference type="SUPFAM" id="SSF53328">
    <property type="entry name" value="Formyltransferase"/>
    <property type="match status" value="1"/>
</dbReference>
<protein>
    <recommendedName>
        <fullName evidence="2">methionyl-tRNA formyltransferase</fullName>
        <ecNumber evidence="2">2.1.2.9</ecNumber>
    </recommendedName>
</protein>
<feature type="domain" description="Formyl transferase C-terminal" evidence="6">
    <location>
        <begin position="244"/>
        <end position="356"/>
    </location>
</feature>
<dbReference type="InterPro" id="IPR044135">
    <property type="entry name" value="Met-tRNA-FMT_C"/>
</dbReference>
<keyword evidence="9" id="KW-1185">Reference proteome</keyword>
<dbReference type="InterPro" id="IPR005793">
    <property type="entry name" value="Formyl_trans_C"/>
</dbReference>
<keyword evidence="3 7" id="KW-0808">Transferase</keyword>
<dbReference type="InterPro" id="IPR036477">
    <property type="entry name" value="Formyl_transf_N_sf"/>
</dbReference>
<reference evidence="8" key="3">
    <citation type="submission" date="2022-06" db="UniProtKB">
        <authorList>
            <consortium name="EnsemblMetazoa"/>
        </authorList>
    </citation>
    <scope>IDENTIFICATION</scope>
</reference>
<dbReference type="GO" id="GO:0004479">
    <property type="term" value="F:methionyl-tRNA formyltransferase activity"/>
    <property type="evidence" value="ECO:0007669"/>
    <property type="project" value="UniProtKB-EC"/>
</dbReference>
<evidence type="ECO:0000313" key="9">
    <source>
        <dbReference type="Proteomes" id="UP000070412"/>
    </source>
</evidence>
<dbReference type="PANTHER" id="PTHR11138:SF5">
    <property type="entry name" value="METHIONYL-TRNA FORMYLTRANSFERASE, MITOCHONDRIAL"/>
    <property type="match status" value="1"/>
</dbReference>
<evidence type="ECO:0000256" key="1">
    <source>
        <dbReference type="ARBA" id="ARBA00010699"/>
    </source>
</evidence>
<dbReference type="EC" id="2.1.2.9" evidence="2"/>
<proteinExistence type="inferred from homology"/>
<gene>
    <name evidence="7" type="ORF">SSS_4964</name>
</gene>
<dbReference type="Gene3D" id="3.40.50.12230">
    <property type="match status" value="1"/>
</dbReference>
<keyword evidence="4" id="KW-0648">Protein biosynthesis</keyword>
<dbReference type="Proteomes" id="UP000070412">
    <property type="component" value="Unassembled WGS sequence"/>
</dbReference>
<evidence type="ECO:0000256" key="2">
    <source>
        <dbReference type="ARBA" id="ARBA00012261"/>
    </source>
</evidence>
<evidence type="ECO:0000259" key="6">
    <source>
        <dbReference type="Pfam" id="PF02911"/>
    </source>
</evidence>